<reference evidence="1" key="2">
    <citation type="journal article" date="2024" name="Plant">
        <title>Genomic evolution and insights into agronomic trait innovations of Sesamum species.</title>
        <authorList>
            <person name="Miao H."/>
            <person name="Wang L."/>
            <person name="Qu L."/>
            <person name="Liu H."/>
            <person name="Sun Y."/>
            <person name="Le M."/>
            <person name="Wang Q."/>
            <person name="Wei S."/>
            <person name="Zheng Y."/>
            <person name="Lin W."/>
            <person name="Duan Y."/>
            <person name="Cao H."/>
            <person name="Xiong S."/>
            <person name="Wang X."/>
            <person name="Wei L."/>
            <person name="Li C."/>
            <person name="Ma Q."/>
            <person name="Ju M."/>
            <person name="Zhao R."/>
            <person name="Li G."/>
            <person name="Mu C."/>
            <person name="Tian Q."/>
            <person name="Mei H."/>
            <person name="Zhang T."/>
            <person name="Gao T."/>
            <person name="Zhang H."/>
        </authorList>
    </citation>
    <scope>NUCLEOTIDE SEQUENCE</scope>
    <source>
        <strain evidence="1">3651</strain>
    </source>
</reference>
<sequence>MSHGFSRSSSPLIAEALAAQEAIDLALRSRDCEALSHLLLSHEDNHSTTGPLINEIRSLCSQINCVFPIVRRTGNVGHILARQSGMRVESISMVPFMLYQMNVLCLSKKKKKKNEMLNS</sequence>
<dbReference type="Proteomes" id="UP001293254">
    <property type="component" value="Unassembled WGS sequence"/>
</dbReference>
<proteinExistence type="predicted"/>
<dbReference type="EMBL" id="JACGWO010000005">
    <property type="protein sequence ID" value="KAK4426964.1"/>
    <property type="molecule type" value="Genomic_DNA"/>
</dbReference>
<accession>A0AAE2CM43</accession>
<protein>
    <submittedName>
        <fullName evidence="1">Uncharacterized protein</fullName>
    </submittedName>
</protein>
<keyword evidence="2" id="KW-1185">Reference proteome</keyword>
<evidence type="ECO:0000313" key="2">
    <source>
        <dbReference type="Proteomes" id="UP001293254"/>
    </source>
</evidence>
<name>A0AAE2CM43_9LAMI</name>
<reference evidence="1" key="1">
    <citation type="submission" date="2020-06" db="EMBL/GenBank/DDBJ databases">
        <authorList>
            <person name="Li T."/>
            <person name="Hu X."/>
            <person name="Zhang T."/>
            <person name="Song X."/>
            <person name="Zhang H."/>
            <person name="Dai N."/>
            <person name="Sheng W."/>
            <person name="Hou X."/>
            <person name="Wei L."/>
        </authorList>
    </citation>
    <scope>NUCLEOTIDE SEQUENCE</scope>
    <source>
        <strain evidence="1">3651</strain>
        <tissue evidence="1">Leaf</tissue>
    </source>
</reference>
<organism evidence="1 2">
    <name type="scientific">Sesamum alatum</name>
    <dbReference type="NCBI Taxonomy" id="300844"/>
    <lineage>
        <taxon>Eukaryota</taxon>
        <taxon>Viridiplantae</taxon>
        <taxon>Streptophyta</taxon>
        <taxon>Embryophyta</taxon>
        <taxon>Tracheophyta</taxon>
        <taxon>Spermatophyta</taxon>
        <taxon>Magnoliopsida</taxon>
        <taxon>eudicotyledons</taxon>
        <taxon>Gunneridae</taxon>
        <taxon>Pentapetalae</taxon>
        <taxon>asterids</taxon>
        <taxon>lamiids</taxon>
        <taxon>Lamiales</taxon>
        <taxon>Pedaliaceae</taxon>
        <taxon>Sesamum</taxon>
    </lineage>
</organism>
<gene>
    <name evidence="1" type="ORF">Salat_1465200</name>
</gene>
<evidence type="ECO:0000313" key="1">
    <source>
        <dbReference type="EMBL" id="KAK4426964.1"/>
    </source>
</evidence>
<comment type="caution">
    <text evidence="1">The sequence shown here is derived from an EMBL/GenBank/DDBJ whole genome shotgun (WGS) entry which is preliminary data.</text>
</comment>
<dbReference type="AlphaFoldDB" id="A0AAE2CM43"/>